<dbReference type="InterPro" id="IPR036318">
    <property type="entry name" value="FAD-bd_PCMH-like_sf"/>
</dbReference>
<feature type="transmembrane region" description="Helical" evidence="8">
    <location>
        <begin position="63"/>
        <end position="81"/>
    </location>
</feature>
<dbReference type="InterPro" id="IPR046342">
    <property type="entry name" value="CBS_dom_sf"/>
</dbReference>
<name>A0A1M5NM87_9BACT</name>
<evidence type="ECO:0000313" key="10">
    <source>
        <dbReference type="EMBL" id="SHG90545.1"/>
    </source>
</evidence>
<dbReference type="EMBL" id="FQWQ01000001">
    <property type="protein sequence ID" value="SHG90545.1"/>
    <property type="molecule type" value="Genomic_DNA"/>
</dbReference>
<evidence type="ECO:0000256" key="7">
    <source>
        <dbReference type="PROSITE-ProRule" id="PRU00703"/>
    </source>
</evidence>
<dbReference type="Pfam" id="PF00571">
    <property type="entry name" value="CBS"/>
    <property type="match status" value="1"/>
</dbReference>
<dbReference type="Pfam" id="PF01595">
    <property type="entry name" value="CNNM"/>
    <property type="match status" value="1"/>
</dbReference>
<accession>A0A1M5NM87</accession>
<dbReference type="SUPFAM" id="SSF56176">
    <property type="entry name" value="FAD-binding/transporter-associated domain-like"/>
    <property type="match status" value="1"/>
</dbReference>
<evidence type="ECO:0000256" key="6">
    <source>
        <dbReference type="ARBA" id="ARBA00023136"/>
    </source>
</evidence>
<feature type="domain" description="CBS" evidence="9">
    <location>
        <begin position="275"/>
        <end position="335"/>
    </location>
</feature>
<organism evidence="10 11">
    <name type="scientific">Chryseolinea serpens</name>
    <dbReference type="NCBI Taxonomy" id="947013"/>
    <lineage>
        <taxon>Bacteria</taxon>
        <taxon>Pseudomonadati</taxon>
        <taxon>Bacteroidota</taxon>
        <taxon>Cytophagia</taxon>
        <taxon>Cytophagales</taxon>
        <taxon>Fulvivirgaceae</taxon>
        <taxon>Chryseolinea</taxon>
    </lineage>
</organism>
<proteinExistence type="predicted"/>
<dbReference type="Gene3D" id="3.10.580.10">
    <property type="entry name" value="CBS-domain"/>
    <property type="match status" value="1"/>
</dbReference>
<evidence type="ECO:0000313" key="11">
    <source>
        <dbReference type="Proteomes" id="UP000184212"/>
    </source>
</evidence>
<dbReference type="PROSITE" id="PS51371">
    <property type="entry name" value="CBS"/>
    <property type="match status" value="1"/>
</dbReference>
<evidence type="ECO:0000256" key="2">
    <source>
        <dbReference type="ARBA" id="ARBA00022692"/>
    </source>
</evidence>
<dbReference type="CDD" id="cd04590">
    <property type="entry name" value="CBS_pair_CorC_HlyC_assoc"/>
    <property type="match status" value="1"/>
</dbReference>
<evidence type="ECO:0000256" key="3">
    <source>
        <dbReference type="ARBA" id="ARBA00022737"/>
    </source>
</evidence>
<keyword evidence="3" id="KW-0677">Repeat</keyword>
<dbReference type="AlphaFoldDB" id="A0A1M5NM87"/>
<dbReference type="PANTHER" id="PTHR22777">
    <property type="entry name" value="HEMOLYSIN-RELATED"/>
    <property type="match status" value="1"/>
</dbReference>
<keyword evidence="6 8" id="KW-0472">Membrane</keyword>
<dbReference type="Gene3D" id="3.30.465.10">
    <property type="match status" value="1"/>
</dbReference>
<dbReference type="InterPro" id="IPR000644">
    <property type="entry name" value="CBS_dom"/>
</dbReference>
<feature type="transmembrane region" description="Helical" evidence="8">
    <location>
        <begin position="6"/>
        <end position="26"/>
    </location>
</feature>
<evidence type="ECO:0000259" key="9">
    <source>
        <dbReference type="PROSITE" id="PS51371"/>
    </source>
</evidence>
<gene>
    <name evidence="10" type="ORF">SAMN04488109_2414</name>
</gene>
<dbReference type="PANTHER" id="PTHR22777:SF17">
    <property type="entry name" value="UPF0053 PROTEIN SLL0260"/>
    <property type="match status" value="1"/>
</dbReference>
<dbReference type="InterPro" id="IPR002550">
    <property type="entry name" value="CNNM"/>
</dbReference>
<reference evidence="10 11" key="1">
    <citation type="submission" date="2016-11" db="EMBL/GenBank/DDBJ databases">
        <authorList>
            <person name="Jaros S."/>
            <person name="Januszkiewicz K."/>
            <person name="Wedrychowicz H."/>
        </authorList>
    </citation>
    <scope>NUCLEOTIDE SEQUENCE [LARGE SCALE GENOMIC DNA]</scope>
    <source>
        <strain evidence="10 11">DSM 24574</strain>
    </source>
</reference>
<dbReference type="GO" id="GO:0005886">
    <property type="term" value="C:plasma membrane"/>
    <property type="evidence" value="ECO:0007669"/>
    <property type="project" value="TreeGrafter"/>
</dbReference>
<feature type="transmembrane region" description="Helical" evidence="8">
    <location>
        <begin position="93"/>
        <end position="115"/>
    </location>
</feature>
<keyword evidence="4 8" id="KW-1133">Transmembrane helix</keyword>
<dbReference type="Proteomes" id="UP000184212">
    <property type="component" value="Unassembled WGS sequence"/>
</dbReference>
<dbReference type="InterPro" id="IPR005170">
    <property type="entry name" value="Transptr-assoc_dom"/>
</dbReference>
<dbReference type="InterPro" id="IPR044751">
    <property type="entry name" value="Ion_transp-like_CBS"/>
</dbReference>
<evidence type="ECO:0000256" key="8">
    <source>
        <dbReference type="SAM" id="Phobius"/>
    </source>
</evidence>
<comment type="subcellular location">
    <subcellularLocation>
        <location evidence="1">Membrane</location>
        <topology evidence="1">Multi-pass membrane protein</topology>
    </subcellularLocation>
</comment>
<dbReference type="RefSeq" id="WP_073133961.1">
    <property type="nucleotide sequence ID" value="NZ_FQWQ01000001.1"/>
</dbReference>
<dbReference type="STRING" id="947013.SAMN04488109_2414"/>
<feature type="transmembrane region" description="Helical" evidence="8">
    <location>
        <begin position="127"/>
        <end position="147"/>
    </location>
</feature>
<dbReference type="Pfam" id="PF03471">
    <property type="entry name" value="CorC_HlyC"/>
    <property type="match status" value="1"/>
</dbReference>
<dbReference type="InterPro" id="IPR016169">
    <property type="entry name" value="FAD-bd_PCMH_sub2"/>
</dbReference>
<keyword evidence="11" id="KW-1185">Reference proteome</keyword>
<evidence type="ECO:0000256" key="5">
    <source>
        <dbReference type="ARBA" id="ARBA00023122"/>
    </source>
</evidence>
<evidence type="ECO:0000256" key="1">
    <source>
        <dbReference type="ARBA" id="ARBA00004141"/>
    </source>
</evidence>
<evidence type="ECO:0000256" key="4">
    <source>
        <dbReference type="ARBA" id="ARBA00022989"/>
    </source>
</evidence>
<keyword evidence="5 7" id="KW-0129">CBS domain</keyword>
<dbReference type="GO" id="GO:0050660">
    <property type="term" value="F:flavin adenine dinucleotide binding"/>
    <property type="evidence" value="ECO:0007669"/>
    <property type="project" value="InterPro"/>
</dbReference>
<dbReference type="OrthoDB" id="9798188at2"/>
<dbReference type="SUPFAM" id="SSF54631">
    <property type="entry name" value="CBS-domain pair"/>
    <property type="match status" value="1"/>
</dbReference>
<protein>
    <submittedName>
        <fullName evidence="10">Hemolysin, contains CBS domains</fullName>
    </submittedName>
</protein>
<sequence length="424" mass="48283">MNALLFPGSMIALAFSFFFSGMETAFRHVHMDRVPAGKYPRLPYNIIAYFMKRPTWFVGTTRVGNTLALAGFSFGMALWMAPAFGAQFGPQYMTLQVLLQTVITTALLTFTSDILSHRIFRLSPERILFALAPLFGLCFILLFWLTYPLVSLSRWITIRVLHLPYNDQRPVFGFTDLNQYLKRIYNVKPDAEVLHVDKKIFYNALEFKTVKVRECMIPRTEITATEINESIDTLREAFVESGHSKVIIYNQVIDDVVGYCHSSSLFKKPQHIRDILTPIIIVAETSLANELMIRFINERKSLAVVVDEFGGTSGIVSMEDVIEEIFGDIEDEHDEDTLVEQQQDDHTYLVSARLEIDYLNETYGWKLPEGEYETLGGLILALAEDFPKAGQTFTMPPYTFTIQSTLDNRIGTVKVTLEKAEETA</sequence>
<dbReference type="SMART" id="SM01091">
    <property type="entry name" value="CorC_HlyC"/>
    <property type="match status" value="1"/>
</dbReference>
<keyword evidence="2 8" id="KW-0812">Transmembrane</keyword>